<gene>
    <name evidence="1" type="ORF">DUPY_53010</name>
</gene>
<dbReference type="AlphaFoldDB" id="A0A1E7W4N3"/>
<proteinExistence type="predicted"/>
<dbReference type="RefSeq" id="WP_070252220.1">
    <property type="nucleotide sequence ID" value="NZ_LROM01000156.1"/>
</dbReference>
<protein>
    <submittedName>
        <fullName evidence="1">Uncharacterized protein</fullName>
    </submittedName>
</protein>
<evidence type="ECO:0000313" key="1">
    <source>
        <dbReference type="EMBL" id="OEZ90694.1"/>
    </source>
</evidence>
<accession>A0A1E7W4N3</accession>
<comment type="caution">
    <text evidence="1">The sequence shown here is derived from an EMBL/GenBank/DDBJ whole genome shotgun (WGS) entry which is preliminary data.</text>
</comment>
<reference evidence="2" key="1">
    <citation type="journal article" date="2016" name="Front. Microbiol.">
        <title>Molecular Keys to the Janthinobacterium and Duganella spp. Interaction with the Plant Pathogen Fusarium graminearum.</title>
        <authorList>
            <person name="Haack F.S."/>
            <person name="Poehlein A."/>
            <person name="Kroger C."/>
            <person name="Voigt C.A."/>
            <person name="Piepenbring M."/>
            <person name="Bode H.B."/>
            <person name="Daniel R."/>
            <person name="Schafer W."/>
            <person name="Streit W.R."/>
        </authorList>
    </citation>
    <scope>NUCLEOTIDE SEQUENCE [LARGE SCALE GENOMIC DNA]</scope>
    <source>
        <strain evidence="2">T54</strain>
    </source>
</reference>
<dbReference type="EMBL" id="LROM01000156">
    <property type="protein sequence ID" value="OEZ90694.1"/>
    <property type="molecule type" value="Genomic_DNA"/>
</dbReference>
<evidence type="ECO:0000313" key="2">
    <source>
        <dbReference type="Proteomes" id="UP000175989"/>
    </source>
</evidence>
<organism evidence="1 2">
    <name type="scientific">Duganella phyllosphaerae</name>
    <dbReference type="NCBI Taxonomy" id="762836"/>
    <lineage>
        <taxon>Bacteria</taxon>
        <taxon>Pseudomonadati</taxon>
        <taxon>Pseudomonadota</taxon>
        <taxon>Betaproteobacteria</taxon>
        <taxon>Burkholderiales</taxon>
        <taxon>Oxalobacteraceae</taxon>
        <taxon>Telluria group</taxon>
        <taxon>Duganella</taxon>
    </lineage>
</organism>
<keyword evidence="2" id="KW-1185">Reference proteome</keyword>
<dbReference type="Proteomes" id="UP000175989">
    <property type="component" value="Unassembled WGS sequence"/>
</dbReference>
<sequence>MSAAHLLAIMAAGDLAVELWRAEGACAMAKDAYIARVRKFESQFGDVPHNAPSDDPDRLAMNQFTRARYESFTDARKKVYSLRSRLRRACEKAARASASTKRGAA</sequence>
<name>A0A1E7W4N3_9BURK</name>